<organism evidence="2 3">
    <name type="scientific">Streptomyces litchfieldiae</name>
    <dbReference type="NCBI Taxonomy" id="3075543"/>
    <lineage>
        <taxon>Bacteria</taxon>
        <taxon>Bacillati</taxon>
        <taxon>Actinomycetota</taxon>
        <taxon>Actinomycetes</taxon>
        <taxon>Kitasatosporales</taxon>
        <taxon>Streptomycetaceae</taxon>
        <taxon>Streptomyces</taxon>
    </lineage>
</organism>
<accession>A0ABU2MQ36</accession>
<dbReference type="Proteomes" id="UP001183246">
    <property type="component" value="Unassembled WGS sequence"/>
</dbReference>
<gene>
    <name evidence="2" type="ORF">RM590_12940</name>
</gene>
<protein>
    <recommendedName>
        <fullName evidence="4">DUF4129 domain-containing protein</fullName>
    </recommendedName>
</protein>
<sequence>MTPSAHGLVDAAQRLLDPSTGPAGSLTPGLRSRAAAVLLRMALERGLDAFWRGVAPGMTRIGKHRMLCLERYTSRAVGRQWRTTWTALSAACHYHTYELPPTPAEMRARLGEVRDLLRALPATAVPRPGGAPGHRGQPFSAAAKPGPPTGPRPTAGT</sequence>
<reference evidence="3" key="1">
    <citation type="submission" date="2023-07" db="EMBL/GenBank/DDBJ databases">
        <title>30 novel species of actinomycetes from the DSMZ collection.</title>
        <authorList>
            <person name="Nouioui I."/>
        </authorList>
    </citation>
    <scope>NUCLEOTIDE SEQUENCE [LARGE SCALE GENOMIC DNA]</scope>
    <source>
        <strain evidence="3">DSM 44938</strain>
    </source>
</reference>
<name>A0ABU2MQ36_9ACTN</name>
<dbReference type="RefSeq" id="WP_311704650.1">
    <property type="nucleotide sequence ID" value="NZ_JAVREL010000006.1"/>
</dbReference>
<comment type="caution">
    <text evidence="2">The sequence shown here is derived from an EMBL/GenBank/DDBJ whole genome shotgun (WGS) entry which is preliminary data.</text>
</comment>
<evidence type="ECO:0000256" key="1">
    <source>
        <dbReference type="SAM" id="MobiDB-lite"/>
    </source>
</evidence>
<feature type="region of interest" description="Disordered" evidence="1">
    <location>
        <begin position="123"/>
        <end position="157"/>
    </location>
</feature>
<evidence type="ECO:0000313" key="2">
    <source>
        <dbReference type="EMBL" id="MDT0343512.1"/>
    </source>
</evidence>
<evidence type="ECO:0000313" key="3">
    <source>
        <dbReference type="Proteomes" id="UP001183246"/>
    </source>
</evidence>
<keyword evidence="3" id="KW-1185">Reference proteome</keyword>
<proteinExistence type="predicted"/>
<dbReference type="EMBL" id="JAVREL010000006">
    <property type="protein sequence ID" value="MDT0343512.1"/>
    <property type="molecule type" value="Genomic_DNA"/>
</dbReference>
<evidence type="ECO:0008006" key="4">
    <source>
        <dbReference type="Google" id="ProtNLM"/>
    </source>
</evidence>